<evidence type="ECO:0000313" key="2">
    <source>
        <dbReference type="Proteomes" id="UP001153050"/>
    </source>
</evidence>
<evidence type="ECO:0008006" key="3">
    <source>
        <dbReference type="Google" id="ProtNLM"/>
    </source>
</evidence>
<organism evidence="1 2">
    <name type="scientific">Mesorhizobium escarrei</name>
    <dbReference type="NCBI Taxonomy" id="666018"/>
    <lineage>
        <taxon>Bacteria</taxon>
        <taxon>Pseudomonadati</taxon>
        <taxon>Pseudomonadota</taxon>
        <taxon>Alphaproteobacteria</taxon>
        <taxon>Hyphomicrobiales</taxon>
        <taxon>Phyllobacteriaceae</taxon>
        <taxon>Mesorhizobium</taxon>
    </lineage>
</organism>
<dbReference type="Proteomes" id="UP001153050">
    <property type="component" value="Unassembled WGS sequence"/>
</dbReference>
<dbReference type="InterPro" id="IPR027417">
    <property type="entry name" value="P-loop_NTPase"/>
</dbReference>
<dbReference type="EMBL" id="CAKXZT010000042">
    <property type="protein sequence ID" value="CAH2396487.1"/>
    <property type="molecule type" value="Genomic_DNA"/>
</dbReference>
<evidence type="ECO:0000313" key="1">
    <source>
        <dbReference type="EMBL" id="CAH2396487.1"/>
    </source>
</evidence>
<accession>A0ABN8JH64</accession>
<sequence length="160" mass="17425">MVGGTLRSVINLPPRHLKTIVASVVGSAWALGRDPRMEILSVSHSNTLARDIADKTRLLMSTPFYRECFPATEIRDDRGAVMDFATTAGGSRLSGSFDTSLTGRGADLTIVDDPLSAQDAGSEKERENLINSFEQMVATRLNDPRTGRILIVGQRVHENV</sequence>
<gene>
    <name evidence="1" type="ORF">MES5069_1360008</name>
</gene>
<protein>
    <recommendedName>
        <fullName evidence="3">Terminase large subunit gp17-like C-terminal domain-containing protein</fullName>
    </recommendedName>
</protein>
<reference evidence="1 2" key="1">
    <citation type="submission" date="2022-03" db="EMBL/GenBank/DDBJ databases">
        <authorList>
            <person name="Brunel B."/>
        </authorList>
    </citation>
    <scope>NUCLEOTIDE SEQUENCE [LARGE SCALE GENOMIC DNA]</scope>
    <source>
        <strain evidence="1">STM5069sample</strain>
    </source>
</reference>
<keyword evidence="2" id="KW-1185">Reference proteome</keyword>
<comment type="caution">
    <text evidence="1">The sequence shown here is derived from an EMBL/GenBank/DDBJ whole genome shotgun (WGS) entry which is preliminary data.</text>
</comment>
<name>A0ABN8JH64_9HYPH</name>
<dbReference type="Gene3D" id="3.40.50.300">
    <property type="entry name" value="P-loop containing nucleotide triphosphate hydrolases"/>
    <property type="match status" value="1"/>
</dbReference>
<proteinExistence type="predicted"/>